<dbReference type="GO" id="GO:0008453">
    <property type="term" value="F:alanine-glyoxylate transaminase activity"/>
    <property type="evidence" value="ECO:0007669"/>
    <property type="project" value="TreeGrafter"/>
</dbReference>
<sequence length="386" mass="41848">MLNKKRLLAPGPTPVPERVRLALAQDMIHHRKPEFKAIMAQVQQRLKKLFGTTQPVMPLACSGTGVMTAAVTNLFTAGEKVLVIEAGKFGERWGEICEASNIRVEKLTLDWGKAASAEAVANMLDMHPDCTGVLIQLSETSTGVLHPVDEIARVTKDHDVLLVVDGISAVSISPCKMDEWGIDCLLTGSQKGLMLPPGLGLIACSERAWKKAESVTPSCFYFNLRAEKQKISQDQTLFTTPVSLIVGLNESLAMFEETGFDTIFRKQWALTMMARTAATEMGLELLAKDHFTWGLTSVLVPENVDAGEVLEYAKENFGVILAGGQAHMKGRLIRIGHMGWVDWADLAAGLHALAEGCKACGGNINSGYLEKGLQAYHSALNASDLS</sequence>
<evidence type="ECO:0000256" key="1">
    <source>
        <dbReference type="ARBA" id="ARBA00001933"/>
    </source>
</evidence>
<dbReference type="PATRIC" id="fig|1560234.3.peg.3042"/>
<dbReference type="InterPro" id="IPR024169">
    <property type="entry name" value="SP_NH2Trfase/AEP_transaminase"/>
</dbReference>
<dbReference type="Gene3D" id="3.90.1150.10">
    <property type="entry name" value="Aspartate Aminotransferase, domain 1"/>
    <property type="match status" value="1"/>
</dbReference>
<keyword evidence="10" id="KW-1185">Reference proteome</keyword>
<dbReference type="PANTHER" id="PTHR21152:SF40">
    <property type="entry name" value="ALANINE--GLYOXYLATE AMINOTRANSFERASE"/>
    <property type="match status" value="1"/>
</dbReference>
<dbReference type="InterPro" id="IPR020578">
    <property type="entry name" value="Aminotrans_V_PyrdxlP_BS"/>
</dbReference>
<gene>
    <name evidence="9" type="ORF">SP90_05355</name>
</gene>
<evidence type="ECO:0000313" key="9">
    <source>
        <dbReference type="EMBL" id="OBQ54485.1"/>
    </source>
</evidence>
<feature type="modified residue" description="N6-(pyridoxal phosphate)lysine" evidence="5">
    <location>
        <position position="191"/>
    </location>
</feature>
<proteinExistence type="inferred from homology"/>
<reference evidence="9 10" key="1">
    <citation type="submission" date="2015-01" db="EMBL/GenBank/DDBJ databases">
        <title>Desulfovibrio sp. JC271 draft genome sequence.</title>
        <authorList>
            <person name="Shivani Y."/>
            <person name="Subhash Y."/>
            <person name="Sasikala C."/>
            <person name="Ramana C.V."/>
        </authorList>
    </citation>
    <scope>NUCLEOTIDE SEQUENCE [LARGE SCALE GENOMIC DNA]</scope>
    <source>
        <strain evidence="9 10">JC271</strain>
    </source>
</reference>
<dbReference type="OrthoDB" id="9766472at2"/>
<dbReference type="PROSITE" id="PS00595">
    <property type="entry name" value="AA_TRANSFER_CLASS_5"/>
    <property type="match status" value="1"/>
</dbReference>
<organism evidence="9 10">
    <name type="scientific">Halodesulfovibrio spirochaetisodalis</name>
    <dbReference type="NCBI Taxonomy" id="1560234"/>
    <lineage>
        <taxon>Bacteria</taxon>
        <taxon>Pseudomonadati</taxon>
        <taxon>Thermodesulfobacteriota</taxon>
        <taxon>Desulfovibrionia</taxon>
        <taxon>Desulfovibrionales</taxon>
        <taxon>Desulfovibrionaceae</taxon>
        <taxon>Halodesulfovibrio</taxon>
    </lineage>
</organism>
<dbReference type="InterPro" id="IPR015421">
    <property type="entry name" value="PyrdxlP-dep_Trfase_major"/>
</dbReference>
<accession>A0A1B7XG71</accession>
<dbReference type="GO" id="GO:0004760">
    <property type="term" value="F:L-serine-pyruvate transaminase activity"/>
    <property type="evidence" value="ECO:0007669"/>
    <property type="project" value="TreeGrafter"/>
</dbReference>
<evidence type="ECO:0000259" key="8">
    <source>
        <dbReference type="Pfam" id="PF00266"/>
    </source>
</evidence>
<dbReference type="AlphaFoldDB" id="A0A1B7XG71"/>
<dbReference type="GO" id="GO:0019265">
    <property type="term" value="P:glycine biosynthetic process, by transamination of glyoxylate"/>
    <property type="evidence" value="ECO:0007669"/>
    <property type="project" value="TreeGrafter"/>
</dbReference>
<dbReference type="PIRSF" id="PIRSF000524">
    <property type="entry name" value="SPT"/>
    <property type="match status" value="1"/>
</dbReference>
<comment type="cofactor">
    <cofactor evidence="1 5 7">
        <name>pyridoxal 5'-phosphate</name>
        <dbReference type="ChEBI" id="CHEBI:597326"/>
    </cofactor>
</comment>
<evidence type="ECO:0000256" key="2">
    <source>
        <dbReference type="ARBA" id="ARBA00009236"/>
    </source>
</evidence>
<protein>
    <submittedName>
        <fullName evidence="9">Aminotransferase</fullName>
    </submittedName>
</protein>
<evidence type="ECO:0000256" key="4">
    <source>
        <dbReference type="PIRSR" id="PIRSR000524-1"/>
    </source>
</evidence>
<keyword evidence="3 5" id="KW-0663">Pyridoxal phosphate</keyword>
<feature type="binding site" evidence="4">
    <location>
        <position position="334"/>
    </location>
    <ligand>
        <name>substrate</name>
    </ligand>
</feature>
<dbReference type="InterPro" id="IPR000192">
    <property type="entry name" value="Aminotrans_V_dom"/>
</dbReference>
<dbReference type="Gene3D" id="3.40.640.10">
    <property type="entry name" value="Type I PLP-dependent aspartate aminotransferase-like (Major domain)"/>
    <property type="match status" value="1"/>
</dbReference>
<dbReference type="EMBL" id="JXMS01000007">
    <property type="protein sequence ID" value="OBQ54485.1"/>
    <property type="molecule type" value="Genomic_DNA"/>
</dbReference>
<dbReference type="PANTHER" id="PTHR21152">
    <property type="entry name" value="AMINOTRANSFERASE CLASS V"/>
    <property type="match status" value="1"/>
</dbReference>
<dbReference type="Pfam" id="PF00266">
    <property type="entry name" value="Aminotran_5"/>
    <property type="match status" value="1"/>
</dbReference>
<comment type="caution">
    <text evidence="9">The sequence shown here is derived from an EMBL/GenBank/DDBJ whole genome shotgun (WGS) entry which is preliminary data.</text>
</comment>
<evidence type="ECO:0000256" key="5">
    <source>
        <dbReference type="PIRSR" id="PIRSR000524-50"/>
    </source>
</evidence>
<dbReference type="Proteomes" id="UP000091979">
    <property type="component" value="Unassembled WGS sequence"/>
</dbReference>
<dbReference type="RefSeq" id="WP_066853356.1">
    <property type="nucleotide sequence ID" value="NZ_JXMS01000007.1"/>
</dbReference>
<evidence type="ECO:0000256" key="3">
    <source>
        <dbReference type="ARBA" id="ARBA00022898"/>
    </source>
</evidence>
<name>A0A1B7XG71_9BACT</name>
<keyword evidence="9" id="KW-0808">Transferase</keyword>
<dbReference type="InterPro" id="IPR015422">
    <property type="entry name" value="PyrdxlP-dep_Trfase_small"/>
</dbReference>
<evidence type="ECO:0000313" key="10">
    <source>
        <dbReference type="Proteomes" id="UP000091979"/>
    </source>
</evidence>
<evidence type="ECO:0000256" key="6">
    <source>
        <dbReference type="RuleBase" id="RU004075"/>
    </source>
</evidence>
<keyword evidence="9" id="KW-0032">Aminotransferase</keyword>
<comment type="similarity">
    <text evidence="2 6">Belongs to the class-V pyridoxal-phosphate-dependent aminotransferase family.</text>
</comment>
<dbReference type="STRING" id="1560234.SP90_05355"/>
<dbReference type="InterPro" id="IPR015424">
    <property type="entry name" value="PyrdxlP-dep_Trfase"/>
</dbReference>
<feature type="domain" description="Aminotransferase class V" evidence="8">
    <location>
        <begin position="24"/>
        <end position="326"/>
    </location>
</feature>
<evidence type="ECO:0000256" key="7">
    <source>
        <dbReference type="RuleBase" id="RU004504"/>
    </source>
</evidence>
<dbReference type="SUPFAM" id="SSF53383">
    <property type="entry name" value="PLP-dependent transferases"/>
    <property type="match status" value="1"/>
</dbReference>